<name>A0A8J5JQL5_HOMAM</name>
<feature type="transmembrane region" description="Helical" evidence="13">
    <location>
        <begin position="146"/>
        <end position="165"/>
    </location>
</feature>
<keyword evidence="3" id="KW-0813">Transport</keyword>
<dbReference type="Pfam" id="PF10613">
    <property type="entry name" value="Lig_chan-Glu_bd"/>
    <property type="match status" value="1"/>
</dbReference>
<evidence type="ECO:0000259" key="15">
    <source>
        <dbReference type="Pfam" id="PF10613"/>
    </source>
</evidence>
<dbReference type="Pfam" id="PF00060">
    <property type="entry name" value="Lig_chan"/>
    <property type="match status" value="1"/>
</dbReference>
<dbReference type="PANTHER" id="PTHR42643">
    <property type="entry name" value="IONOTROPIC RECEPTOR 20A-RELATED"/>
    <property type="match status" value="1"/>
</dbReference>
<feature type="non-terminal residue" evidence="16">
    <location>
        <position position="1"/>
    </location>
</feature>
<dbReference type="InterPro" id="IPR052192">
    <property type="entry name" value="Insect_Ionotropic_Sensory_Rcpt"/>
</dbReference>
<dbReference type="GO" id="GO:0050906">
    <property type="term" value="P:detection of stimulus involved in sensory perception"/>
    <property type="evidence" value="ECO:0007669"/>
    <property type="project" value="UniProtKB-ARBA"/>
</dbReference>
<dbReference type="SUPFAM" id="SSF53850">
    <property type="entry name" value="Periplasmic binding protein-like II"/>
    <property type="match status" value="1"/>
</dbReference>
<dbReference type="GO" id="GO:0005886">
    <property type="term" value="C:plasma membrane"/>
    <property type="evidence" value="ECO:0007669"/>
    <property type="project" value="UniProtKB-SubCell"/>
</dbReference>
<comment type="subcellular location">
    <subcellularLocation>
        <location evidence="1">Cell membrane</location>
        <topology evidence="1">Multi-pass membrane protein</topology>
    </subcellularLocation>
</comment>
<evidence type="ECO:0000256" key="10">
    <source>
        <dbReference type="ARBA" id="ARBA00023180"/>
    </source>
</evidence>
<protein>
    <submittedName>
        <fullName evidence="16">Glutamate receptor-like 22</fullName>
    </submittedName>
</protein>
<dbReference type="AlphaFoldDB" id="A0A8J5JQL5"/>
<evidence type="ECO:0000256" key="3">
    <source>
        <dbReference type="ARBA" id="ARBA00022448"/>
    </source>
</evidence>
<keyword evidence="8 13" id="KW-0472">Membrane</keyword>
<evidence type="ECO:0000259" key="14">
    <source>
        <dbReference type="Pfam" id="PF00060"/>
    </source>
</evidence>
<keyword evidence="5 13" id="KW-0812">Transmembrane</keyword>
<proteinExistence type="inferred from homology"/>
<evidence type="ECO:0000256" key="4">
    <source>
        <dbReference type="ARBA" id="ARBA00022475"/>
    </source>
</evidence>
<accession>A0A8J5JQL5</accession>
<dbReference type="InterPro" id="IPR019594">
    <property type="entry name" value="Glu/Gly-bd"/>
</dbReference>
<evidence type="ECO:0000313" key="16">
    <source>
        <dbReference type="EMBL" id="KAG7162300.1"/>
    </source>
</evidence>
<dbReference type="Gene3D" id="1.10.287.70">
    <property type="match status" value="1"/>
</dbReference>
<evidence type="ECO:0000256" key="2">
    <source>
        <dbReference type="ARBA" id="ARBA00008685"/>
    </source>
</evidence>
<evidence type="ECO:0000256" key="12">
    <source>
        <dbReference type="ARBA" id="ARBA00023303"/>
    </source>
</evidence>
<keyword evidence="4" id="KW-1003">Cell membrane</keyword>
<keyword evidence="6 13" id="KW-1133">Transmembrane helix</keyword>
<evidence type="ECO:0000256" key="1">
    <source>
        <dbReference type="ARBA" id="ARBA00004651"/>
    </source>
</evidence>
<organism evidence="16 17">
    <name type="scientific">Homarus americanus</name>
    <name type="common">American lobster</name>
    <dbReference type="NCBI Taxonomy" id="6706"/>
    <lineage>
        <taxon>Eukaryota</taxon>
        <taxon>Metazoa</taxon>
        <taxon>Ecdysozoa</taxon>
        <taxon>Arthropoda</taxon>
        <taxon>Crustacea</taxon>
        <taxon>Multicrustacea</taxon>
        <taxon>Malacostraca</taxon>
        <taxon>Eumalacostraca</taxon>
        <taxon>Eucarida</taxon>
        <taxon>Decapoda</taxon>
        <taxon>Pleocyemata</taxon>
        <taxon>Astacidea</taxon>
        <taxon>Nephropoidea</taxon>
        <taxon>Nephropidae</taxon>
        <taxon>Homarus</taxon>
    </lineage>
</organism>
<evidence type="ECO:0000256" key="9">
    <source>
        <dbReference type="ARBA" id="ARBA00023170"/>
    </source>
</evidence>
<evidence type="ECO:0000256" key="5">
    <source>
        <dbReference type="ARBA" id="ARBA00022692"/>
    </source>
</evidence>
<dbReference type="Gene3D" id="3.40.190.10">
    <property type="entry name" value="Periplasmic binding protein-like II"/>
    <property type="match status" value="1"/>
</dbReference>
<dbReference type="InterPro" id="IPR001320">
    <property type="entry name" value="Iontro_rcpt_C"/>
</dbReference>
<keyword evidence="7" id="KW-0406">Ion transport</keyword>
<dbReference type="EMBL" id="JAHLQT010027705">
    <property type="protein sequence ID" value="KAG7162300.1"/>
    <property type="molecule type" value="Genomic_DNA"/>
</dbReference>
<feature type="domain" description="Ionotropic glutamate receptor L-glutamate and glycine-binding" evidence="15">
    <location>
        <begin position="2"/>
        <end position="68"/>
    </location>
</feature>
<dbReference type="Proteomes" id="UP000747542">
    <property type="component" value="Unassembled WGS sequence"/>
</dbReference>
<comment type="similarity">
    <text evidence="2">Belongs to the glutamate-gated ion channel (TC 1.A.10.1) family.</text>
</comment>
<dbReference type="GO" id="GO:0015276">
    <property type="term" value="F:ligand-gated monoatomic ion channel activity"/>
    <property type="evidence" value="ECO:0007669"/>
    <property type="project" value="InterPro"/>
</dbReference>
<keyword evidence="11" id="KW-1071">Ligand-gated ion channel</keyword>
<feature type="domain" description="Ionotropic glutamate receptor C-terminal" evidence="14">
    <location>
        <begin position="84"/>
        <end position="229"/>
    </location>
</feature>
<gene>
    <name evidence="16" type="primary">Glrk-L22</name>
    <name evidence="16" type="ORF">Hamer_G007814</name>
</gene>
<reference evidence="16" key="1">
    <citation type="journal article" date="2021" name="Sci. Adv.">
        <title>The American lobster genome reveals insights on longevity, neural, and immune adaptations.</title>
        <authorList>
            <person name="Polinski J.M."/>
            <person name="Zimin A.V."/>
            <person name="Clark K.F."/>
            <person name="Kohn A.B."/>
            <person name="Sadowski N."/>
            <person name="Timp W."/>
            <person name="Ptitsyn A."/>
            <person name="Khanna P."/>
            <person name="Romanova D.Y."/>
            <person name="Williams P."/>
            <person name="Greenwood S.J."/>
            <person name="Moroz L.L."/>
            <person name="Walt D.R."/>
            <person name="Bodnar A.G."/>
        </authorList>
    </citation>
    <scope>NUCLEOTIDE SEQUENCE</scope>
    <source>
        <strain evidence="16">GMGI-L3</strain>
    </source>
</reference>
<keyword evidence="10" id="KW-0325">Glycoprotein</keyword>
<comment type="caution">
    <text evidence="16">The sequence shown here is derived from an EMBL/GenBank/DDBJ whole genome shotgun (WGS) entry which is preliminary data.</text>
</comment>
<evidence type="ECO:0000256" key="13">
    <source>
        <dbReference type="SAM" id="Phobius"/>
    </source>
</evidence>
<keyword evidence="12" id="KW-0407">Ion channel</keyword>
<feature type="transmembrane region" description="Helical" evidence="13">
    <location>
        <begin position="85"/>
        <end position="103"/>
    </location>
</feature>
<keyword evidence="9 16" id="KW-0675">Receptor</keyword>
<evidence type="ECO:0000256" key="8">
    <source>
        <dbReference type="ARBA" id="ARBA00023136"/>
    </source>
</evidence>
<sequence length="331" mass="37860">SRYELREPLDREWGSAVGDGNWTGIVGTLQHQQADFSLDLTLTESRSRVMDYSRVYYQDPMIIVSPKPTPLPRHLALTRPFEGELWLVVTVCTFVLGIILWLLQKMWSWVSGDRGASLVSTLFDSWGMLLMKPITEIPTNTNGRVLVGWWLLTCVIITTAYRSSFIAHLSVQSKYPPINNFQDLLNRDGWSWGSKALEGTTYVYFNQSSDPDIQKIFKKIEIYPMEDGLKRVLAGGFSLIVVKMYAKVHAGEIFFDQYGNSPYQLARTEYPIFGGNVWGFRQGAPFTSQISKMKLRLIEAGLLNLWLDDIIKTKNELRNSERDKDELPLNT</sequence>
<dbReference type="PANTHER" id="PTHR42643:SF30">
    <property type="entry name" value="IONOTROPIC RECEPTOR 40A-RELATED"/>
    <property type="match status" value="1"/>
</dbReference>
<evidence type="ECO:0000313" key="17">
    <source>
        <dbReference type="Proteomes" id="UP000747542"/>
    </source>
</evidence>
<evidence type="ECO:0000256" key="11">
    <source>
        <dbReference type="ARBA" id="ARBA00023286"/>
    </source>
</evidence>
<evidence type="ECO:0000256" key="6">
    <source>
        <dbReference type="ARBA" id="ARBA00022989"/>
    </source>
</evidence>
<evidence type="ECO:0000256" key="7">
    <source>
        <dbReference type="ARBA" id="ARBA00023065"/>
    </source>
</evidence>
<keyword evidence="17" id="KW-1185">Reference proteome</keyword>